<comment type="caution">
    <text evidence="4">The sequence shown here is derived from an EMBL/GenBank/DDBJ whole genome shotgun (WGS) entry which is preliminary data.</text>
</comment>
<feature type="chain" id="PRO_5045064685" evidence="2">
    <location>
        <begin position="25"/>
        <end position="272"/>
    </location>
</feature>
<proteinExistence type="predicted"/>
<sequence>MKYRSKILLPLANGTLLFSLWATSAEQSQAIEIIDLDVDVELQLLMDVSGSVSHQEYLLQRDGYAQAFSNDEVQQSILQGELGKIAVQLVMWSGENQQSIMADWTLIDSVESALDFSSALAELARPFWHMTGVGSAIDFGTAQFADNGFSGNRKIIDVSGDGIENSGRDTQLARDDALTEIDTINGIVISPYQSVSDFYVDEVVGGENAFLMQVDRFEQFGDAIQQKLSYEISGDGIPPQATRVSVPAPGSLYLSLMGLILVAAACKRNKEK</sequence>
<dbReference type="Pfam" id="PF06707">
    <property type="entry name" value="DUF1194"/>
    <property type="match status" value="1"/>
</dbReference>
<dbReference type="EMBL" id="JBHUHT010000017">
    <property type="protein sequence ID" value="MFD2097371.1"/>
    <property type="molecule type" value="Genomic_DNA"/>
</dbReference>
<keyword evidence="1" id="KW-0812">Transmembrane</keyword>
<dbReference type="InterPro" id="IPR036465">
    <property type="entry name" value="vWFA_dom_sf"/>
</dbReference>
<protein>
    <submittedName>
        <fullName evidence="4">DUF1194 domain-containing protein</fullName>
    </submittedName>
</protein>
<dbReference type="PROSITE" id="PS50234">
    <property type="entry name" value="VWFA"/>
    <property type="match status" value="1"/>
</dbReference>
<keyword evidence="1" id="KW-1133">Transmembrane helix</keyword>
<evidence type="ECO:0000313" key="5">
    <source>
        <dbReference type="Proteomes" id="UP001597380"/>
    </source>
</evidence>
<keyword evidence="1" id="KW-0472">Membrane</keyword>
<dbReference type="InterPro" id="IPR010607">
    <property type="entry name" value="DUF1194"/>
</dbReference>
<gene>
    <name evidence="4" type="ORF">ACFSJ3_15340</name>
</gene>
<keyword evidence="5" id="KW-1185">Reference proteome</keyword>
<dbReference type="Proteomes" id="UP001597380">
    <property type="component" value="Unassembled WGS sequence"/>
</dbReference>
<evidence type="ECO:0000256" key="2">
    <source>
        <dbReference type="SAM" id="SignalP"/>
    </source>
</evidence>
<evidence type="ECO:0000256" key="1">
    <source>
        <dbReference type="SAM" id="Phobius"/>
    </source>
</evidence>
<dbReference type="InterPro" id="IPR002035">
    <property type="entry name" value="VWF_A"/>
</dbReference>
<evidence type="ECO:0000259" key="3">
    <source>
        <dbReference type="PROSITE" id="PS50234"/>
    </source>
</evidence>
<feature type="transmembrane region" description="Helical" evidence="1">
    <location>
        <begin position="248"/>
        <end position="266"/>
    </location>
</feature>
<dbReference type="SUPFAM" id="SSF53300">
    <property type="entry name" value="vWA-like"/>
    <property type="match status" value="1"/>
</dbReference>
<dbReference type="RefSeq" id="WP_345340534.1">
    <property type="nucleotide sequence ID" value="NZ_BAABLI010000015.1"/>
</dbReference>
<accession>A0ABW4XP97</accession>
<name>A0ABW4XP97_9GAMM</name>
<keyword evidence="2" id="KW-0732">Signal</keyword>
<reference evidence="5" key="1">
    <citation type="journal article" date="2019" name="Int. J. Syst. Evol. Microbiol.">
        <title>The Global Catalogue of Microorganisms (GCM) 10K type strain sequencing project: providing services to taxonomists for standard genome sequencing and annotation.</title>
        <authorList>
            <consortium name="The Broad Institute Genomics Platform"/>
            <consortium name="The Broad Institute Genome Sequencing Center for Infectious Disease"/>
            <person name="Wu L."/>
            <person name="Ma J."/>
        </authorList>
    </citation>
    <scope>NUCLEOTIDE SEQUENCE [LARGE SCALE GENOMIC DNA]</scope>
    <source>
        <strain evidence="5">CGMCC 1.10992</strain>
    </source>
</reference>
<feature type="signal peptide" evidence="2">
    <location>
        <begin position="1"/>
        <end position="24"/>
    </location>
</feature>
<feature type="domain" description="VWFA" evidence="3">
    <location>
        <begin position="41"/>
        <end position="228"/>
    </location>
</feature>
<evidence type="ECO:0000313" key="4">
    <source>
        <dbReference type="EMBL" id="MFD2097371.1"/>
    </source>
</evidence>
<organism evidence="4 5">
    <name type="scientific">Corallincola platygyrae</name>
    <dbReference type="NCBI Taxonomy" id="1193278"/>
    <lineage>
        <taxon>Bacteria</taxon>
        <taxon>Pseudomonadati</taxon>
        <taxon>Pseudomonadota</taxon>
        <taxon>Gammaproteobacteria</taxon>
        <taxon>Alteromonadales</taxon>
        <taxon>Psychromonadaceae</taxon>
        <taxon>Corallincola</taxon>
    </lineage>
</organism>